<protein>
    <submittedName>
        <fullName evidence="1">Uncharacterized protein</fullName>
    </submittedName>
</protein>
<dbReference type="Proteomes" id="UP000094112">
    <property type="component" value="Unassembled WGS sequence"/>
</dbReference>
<accession>A0A1E3P9Q2</accession>
<gene>
    <name evidence="1" type="ORF">WICANDRAFT_60007</name>
</gene>
<dbReference type="Gene3D" id="3.40.50.720">
    <property type="entry name" value="NAD(P)-binding Rossmann-like Domain"/>
    <property type="match status" value="1"/>
</dbReference>
<name>A0A1E3P9Q2_WICAA</name>
<sequence>MVSLKVSNDNVKYNSDNTVLTSSYTYQNSIVSKQGETYTVKPFTKDYEFQVDLKVPKVGLLLVGLGGNNGTTFVSAVESNKQKIVFNTKDGEIKSNYFGSVTQASTVKIGIDESGKDVYVPFNSILPLVDPNDLIVSGWDINGENLQNAAKRAKVLSYDLQSQLGSIE</sequence>
<dbReference type="GO" id="GO:0004512">
    <property type="term" value="F:inositol-3-phosphate synthase activity"/>
    <property type="evidence" value="ECO:0007669"/>
    <property type="project" value="InterPro"/>
</dbReference>
<dbReference type="STRING" id="683960.A0A1E3P9Q2"/>
<dbReference type="SUPFAM" id="SSF51735">
    <property type="entry name" value="NAD(P)-binding Rossmann-fold domains"/>
    <property type="match status" value="1"/>
</dbReference>
<keyword evidence="2" id="KW-1185">Reference proteome</keyword>
<dbReference type="InterPro" id="IPR036291">
    <property type="entry name" value="NAD(P)-bd_dom_sf"/>
</dbReference>
<organism evidence="1 2">
    <name type="scientific">Wickerhamomyces anomalus (strain ATCC 58044 / CBS 1984 / NCYC 433 / NRRL Y-366-8)</name>
    <name type="common">Yeast</name>
    <name type="synonym">Hansenula anomala</name>
    <dbReference type="NCBI Taxonomy" id="683960"/>
    <lineage>
        <taxon>Eukaryota</taxon>
        <taxon>Fungi</taxon>
        <taxon>Dikarya</taxon>
        <taxon>Ascomycota</taxon>
        <taxon>Saccharomycotina</taxon>
        <taxon>Saccharomycetes</taxon>
        <taxon>Phaffomycetales</taxon>
        <taxon>Wickerhamomycetaceae</taxon>
        <taxon>Wickerhamomyces</taxon>
    </lineage>
</organism>
<reference evidence="1 2" key="1">
    <citation type="journal article" date="2016" name="Proc. Natl. Acad. Sci. U.S.A.">
        <title>Comparative genomics of biotechnologically important yeasts.</title>
        <authorList>
            <person name="Riley R."/>
            <person name="Haridas S."/>
            <person name="Wolfe K.H."/>
            <person name="Lopes M.R."/>
            <person name="Hittinger C.T."/>
            <person name="Goeker M."/>
            <person name="Salamov A.A."/>
            <person name="Wisecaver J.H."/>
            <person name="Long T.M."/>
            <person name="Calvey C.H."/>
            <person name="Aerts A.L."/>
            <person name="Barry K.W."/>
            <person name="Choi C."/>
            <person name="Clum A."/>
            <person name="Coughlan A.Y."/>
            <person name="Deshpande S."/>
            <person name="Douglass A.P."/>
            <person name="Hanson S.J."/>
            <person name="Klenk H.-P."/>
            <person name="LaButti K.M."/>
            <person name="Lapidus A."/>
            <person name="Lindquist E.A."/>
            <person name="Lipzen A.M."/>
            <person name="Meier-Kolthoff J.P."/>
            <person name="Ohm R.A."/>
            <person name="Otillar R.P."/>
            <person name="Pangilinan J.L."/>
            <person name="Peng Y."/>
            <person name="Rokas A."/>
            <person name="Rosa C.A."/>
            <person name="Scheuner C."/>
            <person name="Sibirny A.A."/>
            <person name="Slot J.C."/>
            <person name="Stielow J.B."/>
            <person name="Sun H."/>
            <person name="Kurtzman C.P."/>
            <person name="Blackwell M."/>
            <person name="Grigoriev I.V."/>
            <person name="Jeffries T.W."/>
        </authorList>
    </citation>
    <scope>NUCLEOTIDE SEQUENCE [LARGE SCALE GENOMIC DNA]</scope>
    <source>
        <strain evidence="2">ATCC 58044 / CBS 1984 / NCYC 433 / NRRL Y-366-8</strain>
    </source>
</reference>
<dbReference type="GO" id="GO:0008654">
    <property type="term" value="P:phospholipid biosynthetic process"/>
    <property type="evidence" value="ECO:0007669"/>
    <property type="project" value="InterPro"/>
</dbReference>
<dbReference type="OrthoDB" id="2887at2759"/>
<dbReference type="Pfam" id="PF07994">
    <property type="entry name" value="NAD_binding_5"/>
    <property type="match status" value="1"/>
</dbReference>
<dbReference type="AlphaFoldDB" id="A0A1E3P9Q2"/>
<dbReference type="EMBL" id="KV454208">
    <property type="protein sequence ID" value="ODQ61934.1"/>
    <property type="molecule type" value="Genomic_DNA"/>
</dbReference>
<evidence type="ECO:0000313" key="2">
    <source>
        <dbReference type="Proteomes" id="UP000094112"/>
    </source>
</evidence>
<dbReference type="PANTHER" id="PTHR11510">
    <property type="entry name" value="MYO-INOSITOL-1 PHOSPHATE SYNTHASE"/>
    <property type="match status" value="1"/>
</dbReference>
<dbReference type="InterPro" id="IPR002587">
    <property type="entry name" value="Myo-inos-1-P_Synthase"/>
</dbReference>
<dbReference type="GeneID" id="30200165"/>
<proteinExistence type="predicted"/>
<evidence type="ECO:0000313" key="1">
    <source>
        <dbReference type="EMBL" id="ODQ61934.1"/>
    </source>
</evidence>
<dbReference type="RefSeq" id="XP_019041141.1">
    <property type="nucleotide sequence ID" value="XM_019182919.1"/>
</dbReference>
<dbReference type="GO" id="GO:0006021">
    <property type="term" value="P:inositol biosynthetic process"/>
    <property type="evidence" value="ECO:0007669"/>
    <property type="project" value="InterPro"/>
</dbReference>